<accession>A0A0F7SER5</accession>
<organism evidence="3">
    <name type="scientific">Phaffia rhodozyma</name>
    <name type="common">Yeast</name>
    <name type="synonym">Xanthophyllomyces dendrorhous</name>
    <dbReference type="NCBI Taxonomy" id="264483"/>
    <lineage>
        <taxon>Eukaryota</taxon>
        <taxon>Fungi</taxon>
        <taxon>Dikarya</taxon>
        <taxon>Basidiomycota</taxon>
        <taxon>Agaricomycotina</taxon>
        <taxon>Tremellomycetes</taxon>
        <taxon>Cystofilobasidiales</taxon>
        <taxon>Mrakiaceae</taxon>
        <taxon>Phaffia</taxon>
    </lineage>
</organism>
<evidence type="ECO:0000256" key="1">
    <source>
        <dbReference type="ARBA" id="ARBA00006499"/>
    </source>
</evidence>
<dbReference type="EMBL" id="LN483167">
    <property type="protein sequence ID" value="CDZ96981.1"/>
    <property type="molecule type" value="Genomic_DNA"/>
</dbReference>
<name>A0A0F7SER5_PHARH</name>
<evidence type="ECO:0000259" key="2">
    <source>
        <dbReference type="Pfam" id="PF02230"/>
    </source>
</evidence>
<dbReference type="InterPro" id="IPR029058">
    <property type="entry name" value="AB_hydrolase_fold"/>
</dbReference>
<dbReference type="Pfam" id="PF02230">
    <property type="entry name" value="Abhydrolase_2"/>
    <property type="match status" value="1"/>
</dbReference>
<dbReference type="GO" id="GO:0008474">
    <property type="term" value="F:palmitoyl-(protein) hydrolase activity"/>
    <property type="evidence" value="ECO:0007669"/>
    <property type="project" value="TreeGrafter"/>
</dbReference>
<proteinExistence type="inferred from homology"/>
<reference evidence="3" key="1">
    <citation type="submission" date="2014-08" db="EMBL/GenBank/DDBJ databases">
        <authorList>
            <person name="Sharma Rahul"/>
            <person name="Thines Marco"/>
        </authorList>
    </citation>
    <scope>NUCLEOTIDE SEQUENCE</scope>
</reference>
<dbReference type="PANTHER" id="PTHR10655">
    <property type="entry name" value="LYSOPHOSPHOLIPASE-RELATED"/>
    <property type="match status" value="1"/>
</dbReference>
<sequence length="277" mass="29875">MASVPSIPITVGSVAPSAFPGAQLLTEKPAPKKSETPLHFQYAPSPDGKNRNLLIFLHGLGDTEAPFYDLGRKLNLPRTAVLSIRAPIQIPLLEEPAFMFYNSFTFPDFMPEPNPNPSEILSQLSSFVTHLTNPIDKKGCNWSLSNIHFFGFGQGGSVACELALRLQGSSPSGSRLGSLVTIAGPLLSFSTRKPNQTPVLAVHRPSVLFKLSELNALKKAFGQVKEVKFKTGEGMPKGQAEWGVIMKFWSEVLGGEQSIGGGGEMYEVLQGGPSIPR</sequence>
<feature type="domain" description="Phospholipase/carboxylesterase/thioesterase" evidence="2">
    <location>
        <begin position="45"/>
        <end position="203"/>
    </location>
</feature>
<dbReference type="AlphaFoldDB" id="A0A0F7SER5"/>
<dbReference type="InterPro" id="IPR003140">
    <property type="entry name" value="PLipase/COase/thioEstase"/>
</dbReference>
<protein>
    <submittedName>
        <fullName evidence="3">Lysophospholipase</fullName>
    </submittedName>
</protein>
<evidence type="ECO:0000313" key="3">
    <source>
        <dbReference type="EMBL" id="CDZ96981.1"/>
    </source>
</evidence>
<dbReference type="PANTHER" id="PTHR10655:SF67">
    <property type="entry name" value="PHOSPHOLIPASE_CARBOXYLESTERASE SUPERFAMILY (AFU_ORTHOLOGUE AFUA_5G09340)"/>
    <property type="match status" value="1"/>
</dbReference>
<dbReference type="SUPFAM" id="SSF53474">
    <property type="entry name" value="alpha/beta-Hydrolases"/>
    <property type="match status" value="1"/>
</dbReference>
<dbReference type="InterPro" id="IPR050565">
    <property type="entry name" value="LYPA1-2/EST-like"/>
</dbReference>
<dbReference type="Gene3D" id="3.40.50.1820">
    <property type="entry name" value="alpha/beta hydrolase"/>
    <property type="match status" value="1"/>
</dbReference>
<comment type="similarity">
    <text evidence="1">Belongs to the AB hydrolase superfamily. AB hydrolase 2 family.</text>
</comment>
<dbReference type="GO" id="GO:0052689">
    <property type="term" value="F:carboxylic ester hydrolase activity"/>
    <property type="evidence" value="ECO:0007669"/>
    <property type="project" value="TreeGrafter"/>
</dbReference>
<dbReference type="GO" id="GO:0005737">
    <property type="term" value="C:cytoplasm"/>
    <property type="evidence" value="ECO:0007669"/>
    <property type="project" value="TreeGrafter"/>
</dbReference>